<sequence>MTGTKEKKFYLTIFFSETIAPRRTGPGSFERARRFLYAHIFYVQIGPIGAEIFFSETVAPRRTEP</sequence>
<keyword evidence="3" id="KW-1185">Reference proteome</keyword>
<name>A0ABD2CK19_VESMC</name>
<dbReference type="EMBL" id="JAYRBN010000043">
    <property type="protein sequence ID" value="KAL2745455.1"/>
    <property type="molecule type" value="Genomic_DNA"/>
</dbReference>
<reference evidence="1 3" key="1">
    <citation type="journal article" date="2024" name="Ann. Entomol. Soc. Am.">
        <title>Genomic analyses of the southern and eastern yellowjacket wasps (Hymenoptera: Vespidae) reveal evolutionary signatures of social life.</title>
        <authorList>
            <person name="Catto M.A."/>
            <person name="Caine P.B."/>
            <person name="Orr S.E."/>
            <person name="Hunt B.G."/>
            <person name="Goodisman M.A.D."/>
        </authorList>
    </citation>
    <scope>NUCLEOTIDE SEQUENCE [LARGE SCALE GENOMIC DNA]</scope>
    <source>
        <strain evidence="1">232</strain>
        <tissue evidence="1">Head and thorax</tissue>
    </source>
</reference>
<protein>
    <submittedName>
        <fullName evidence="1">Uncharacterized protein</fullName>
    </submittedName>
</protein>
<dbReference type="EMBL" id="JAYRBN010000043">
    <property type="protein sequence ID" value="KAL2745457.1"/>
    <property type="molecule type" value="Genomic_DNA"/>
</dbReference>
<evidence type="ECO:0000313" key="1">
    <source>
        <dbReference type="EMBL" id="KAL2745455.1"/>
    </source>
</evidence>
<evidence type="ECO:0000313" key="2">
    <source>
        <dbReference type="EMBL" id="KAL2745457.1"/>
    </source>
</evidence>
<proteinExistence type="predicted"/>
<gene>
    <name evidence="1" type="ORF">V1477_006310</name>
    <name evidence="2" type="ORF">V1477_006312</name>
</gene>
<organism evidence="1 3">
    <name type="scientific">Vespula maculifrons</name>
    <name type="common">Eastern yellow jacket</name>
    <name type="synonym">Wasp</name>
    <dbReference type="NCBI Taxonomy" id="7453"/>
    <lineage>
        <taxon>Eukaryota</taxon>
        <taxon>Metazoa</taxon>
        <taxon>Ecdysozoa</taxon>
        <taxon>Arthropoda</taxon>
        <taxon>Hexapoda</taxon>
        <taxon>Insecta</taxon>
        <taxon>Pterygota</taxon>
        <taxon>Neoptera</taxon>
        <taxon>Endopterygota</taxon>
        <taxon>Hymenoptera</taxon>
        <taxon>Apocrita</taxon>
        <taxon>Aculeata</taxon>
        <taxon>Vespoidea</taxon>
        <taxon>Vespidae</taxon>
        <taxon>Vespinae</taxon>
        <taxon>Vespula</taxon>
    </lineage>
</organism>
<evidence type="ECO:0000313" key="3">
    <source>
        <dbReference type="Proteomes" id="UP001607303"/>
    </source>
</evidence>
<dbReference type="AlphaFoldDB" id="A0ABD2CK19"/>
<comment type="caution">
    <text evidence="1">The sequence shown here is derived from an EMBL/GenBank/DDBJ whole genome shotgun (WGS) entry which is preliminary data.</text>
</comment>
<dbReference type="Proteomes" id="UP001607303">
    <property type="component" value="Unassembled WGS sequence"/>
</dbReference>
<accession>A0ABD2CK19</accession>